<feature type="region of interest" description="Disordered" evidence="1">
    <location>
        <begin position="421"/>
        <end position="454"/>
    </location>
</feature>
<feature type="compositionally biased region" description="Pro residues" evidence="1">
    <location>
        <begin position="570"/>
        <end position="581"/>
    </location>
</feature>
<evidence type="ECO:0000313" key="3">
    <source>
        <dbReference type="Proteomes" id="UP001212997"/>
    </source>
</evidence>
<comment type="caution">
    <text evidence="2">The sequence shown here is derived from an EMBL/GenBank/DDBJ whole genome shotgun (WGS) entry which is preliminary data.</text>
</comment>
<feature type="region of interest" description="Disordered" evidence="1">
    <location>
        <begin position="568"/>
        <end position="637"/>
    </location>
</feature>
<dbReference type="InterPro" id="IPR013761">
    <property type="entry name" value="SAM/pointed_sf"/>
</dbReference>
<feature type="compositionally biased region" description="Low complexity" evidence="1">
    <location>
        <begin position="271"/>
        <end position="301"/>
    </location>
</feature>
<feature type="region of interest" description="Disordered" evidence="1">
    <location>
        <begin position="1"/>
        <end position="58"/>
    </location>
</feature>
<evidence type="ECO:0000313" key="2">
    <source>
        <dbReference type="EMBL" id="KAJ3476143.1"/>
    </source>
</evidence>
<proteinExistence type="predicted"/>
<feature type="compositionally biased region" description="Pro residues" evidence="1">
    <location>
        <begin position="434"/>
        <end position="454"/>
    </location>
</feature>
<accession>A0AAD5Y8H5</accession>
<protein>
    <submittedName>
        <fullName evidence="2">Uncharacterized protein</fullName>
    </submittedName>
</protein>
<feature type="region of interest" description="Disordered" evidence="1">
    <location>
        <begin position="204"/>
        <end position="310"/>
    </location>
</feature>
<keyword evidence="3" id="KW-1185">Reference proteome</keyword>
<gene>
    <name evidence="2" type="ORF">NLI96_g11368</name>
</gene>
<feature type="compositionally biased region" description="Pro residues" evidence="1">
    <location>
        <begin position="261"/>
        <end position="270"/>
    </location>
</feature>
<feature type="compositionally biased region" description="Polar residues" evidence="1">
    <location>
        <begin position="33"/>
        <end position="45"/>
    </location>
</feature>
<organism evidence="2 3">
    <name type="scientific">Meripilus lineatus</name>
    <dbReference type="NCBI Taxonomy" id="2056292"/>
    <lineage>
        <taxon>Eukaryota</taxon>
        <taxon>Fungi</taxon>
        <taxon>Dikarya</taxon>
        <taxon>Basidiomycota</taxon>
        <taxon>Agaricomycotina</taxon>
        <taxon>Agaricomycetes</taxon>
        <taxon>Polyporales</taxon>
        <taxon>Meripilaceae</taxon>
        <taxon>Meripilus</taxon>
    </lineage>
</organism>
<name>A0AAD5Y8H5_9APHY</name>
<sequence length="645" mass="67599">MSPEDMQYVEKALKHSRGPSPSRSEDDEPLATRRQSLLQQTTPRSAPTKPTQPQKKGPTIDWFEFFLNAGCDLDDCTRYANAFERDKMDESILPDITESIMRSLGLREGDIIRVKKAIEQRKGSTFLSNSEEARKEQVRKDEELARRLQAEESGGKKSAQAPNLFTAGPNGVLKNNTVRRGRPPPSNKSGLPAAVDINAIASASDQIQRSSTPRVGTPATPTPPPRGGSGTPIISGFDDDAWTNRPASTKPLTPTPVAKPTSPPARPPSAPVAQTTAPAAPTAVAQTQSLPSPPTTSTVQVNATTSPSLAKTTESDIFDQLARLSQLRVKSPPATQPVVAQAATISPPPVSTPSIVTPPAGYQSGMGMGASPVPMGQHLQAQQTGYLPPANGPRGPFAPVPANQSLLQPLIPTTTGFNSFVPTRPQSTPISFQPAPPPPIPPVPPLPPQQTFRPPPPPIPPLPPQQPFLSAQPTGYPGVPQSPFSQQINGYNPSPMMAQPTGLGGTYGASPFGAGGLGTGLNPGLSLPPPVPPLSANTMNPGLNGFGQLQPTPTGFNPGFNAMPFNHTISPPPAPPPPPMPQQQNTNPANVFAQMKSGTFGTDNSNSPQNAEKYDALRPAPSPLAAQPTGWGGYGVGGMPGGYGY</sequence>
<feature type="region of interest" description="Disordered" evidence="1">
    <location>
        <begin position="383"/>
        <end position="402"/>
    </location>
</feature>
<feature type="compositionally biased region" description="Low complexity" evidence="1">
    <location>
        <begin position="47"/>
        <end position="58"/>
    </location>
</feature>
<reference evidence="2" key="1">
    <citation type="submission" date="2022-07" db="EMBL/GenBank/DDBJ databases">
        <title>Genome Sequence of Physisporinus lineatus.</title>
        <authorList>
            <person name="Buettner E."/>
        </authorList>
    </citation>
    <scope>NUCLEOTIDE SEQUENCE</scope>
    <source>
        <strain evidence="2">VT162</strain>
    </source>
</reference>
<dbReference type="Proteomes" id="UP001212997">
    <property type="component" value="Unassembled WGS sequence"/>
</dbReference>
<feature type="compositionally biased region" description="Polar residues" evidence="1">
    <location>
        <begin position="596"/>
        <end position="610"/>
    </location>
</feature>
<dbReference type="AlphaFoldDB" id="A0AAD5Y8H5"/>
<dbReference type="Gene3D" id="1.10.150.50">
    <property type="entry name" value="Transcription Factor, Ets-1"/>
    <property type="match status" value="1"/>
</dbReference>
<evidence type="ECO:0000256" key="1">
    <source>
        <dbReference type="SAM" id="MobiDB-lite"/>
    </source>
</evidence>
<feature type="region of interest" description="Disordered" evidence="1">
    <location>
        <begin position="147"/>
        <end position="192"/>
    </location>
</feature>
<dbReference type="EMBL" id="JANAWD010000746">
    <property type="protein sequence ID" value="KAJ3476143.1"/>
    <property type="molecule type" value="Genomic_DNA"/>
</dbReference>